<evidence type="ECO:0000256" key="3">
    <source>
        <dbReference type="ARBA" id="ARBA00022723"/>
    </source>
</evidence>
<dbReference type="RefSeq" id="WP_112160223.1">
    <property type="nucleotide sequence ID" value="NZ_QKRX01000014.1"/>
</dbReference>
<keyword evidence="6" id="KW-0411">Iron-sulfur</keyword>
<dbReference type="AlphaFoldDB" id="A0A364NIU1"/>
<name>A0A364NIU1_9GAMM</name>
<dbReference type="Gene3D" id="1.10.10.1100">
    <property type="entry name" value="BFD-like [2Fe-2S]-binding domain"/>
    <property type="match status" value="1"/>
</dbReference>
<comment type="cofactor">
    <cofactor evidence="7">
        <name>[2Fe-2S] cluster</name>
        <dbReference type="ChEBI" id="CHEBI:190135"/>
    </cofactor>
</comment>
<evidence type="ECO:0000256" key="9">
    <source>
        <dbReference type="ARBA" id="ARBA00046332"/>
    </source>
</evidence>
<dbReference type="PANTHER" id="PTHR37424">
    <property type="entry name" value="BACTERIOFERRITIN-ASSOCIATED FERREDOXIN"/>
    <property type="match status" value="1"/>
</dbReference>
<evidence type="ECO:0000259" key="10">
    <source>
        <dbReference type="Pfam" id="PF04324"/>
    </source>
</evidence>
<keyword evidence="3" id="KW-0479">Metal-binding</keyword>
<feature type="domain" description="BFD-like [2Fe-2S]-binding" evidence="10">
    <location>
        <begin position="2"/>
        <end position="49"/>
    </location>
</feature>
<evidence type="ECO:0000256" key="1">
    <source>
        <dbReference type="ARBA" id="ARBA00022448"/>
    </source>
</evidence>
<dbReference type="InterPro" id="IPR007419">
    <property type="entry name" value="BFD-like_2Fe2S-bd_dom"/>
</dbReference>
<organism evidence="11 12">
    <name type="scientific">Nitrincola tibetensis</name>
    <dbReference type="NCBI Taxonomy" id="2219697"/>
    <lineage>
        <taxon>Bacteria</taxon>
        <taxon>Pseudomonadati</taxon>
        <taxon>Pseudomonadota</taxon>
        <taxon>Gammaproteobacteria</taxon>
        <taxon>Oceanospirillales</taxon>
        <taxon>Oceanospirillaceae</taxon>
        <taxon>Nitrincola</taxon>
    </lineage>
</organism>
<dbReference type="GO" id="GO:0051537">
    <property type="term" value="F:2 iron, 2 sulfur cluster binding"/>
    <property type="evidence" value="ECO:0007669"/>
    <property type="project" value="UniProtKB-KW"/>
</dbReference>
<comment type="similarity">
    <text evidence="9">Belongs to the Bfd family.</text>
</comment>
<dbReference type="PANTHER" id="PTHR37424:SF1">
    <property type="entry name" value="BACTERIOFERRITIN-ASSOCIATED FERREDOXIN"/>
    <property type="match status" value="1"/>
</dbReference>
<protein>
    <recommendedName>
        <fullName evidence="8">Bacterioferritin-associated ferredoxin</fullName>
    </recommendedName>
</protein>
<evidence type="ECO:0000256" key="5">
    <source>
        <dbReference type="ARBA" id="ARBA00023004"/>
    </source>
</evidence>
<evidence type="ECO:0000256" key="6">
    <source>
        <dbReference type="ARBA" id="ARBA00023014"/>
    </source>
</evidence>
<dbReference type="EMBL" id="QKRX01000014">
    <property type="protein sequence ID" value="RAU16964.1"/>
    <property type="molecule type" value="Genomic_DNA"/>
</dbReference>
<keyword evidence="2" id="KW-0001">2Fe-2S</keyword>
<dbReference type="InterPro" id="IPR041854">
    <property type="entry name" value="BFD-like_2Fe2S-bd_dom_sf"/>
</dbReference>
<keyword evidence="12" id="KW-1185">Reference proteome</keyword>
<sequence>MYVCICNNVTDSDIRQALSEGMSSIKDLNKNLSVGNCCGKCVCIARDVIRSYQSESQFDLAQDASL</sequence>
<accession>A0A364NIU1</accession>
<dbReference type="OrthoDB" id="9815350at2"/>
<dbReference type="Pfam" id="PF04324">
    <property type="entry name" value="Fer2_BFD"/>
    <property type="match status" value="1"/>
</dbReference>
<keyword evidence="1" id="KW-0813">Transport</keyword>
<evidence type="ECO:0000313" key="12">
    <source>
        <dbReference type="Proteomes" id="UP000250744"/>
    </source>
</evidence>
<evidence type="ECO:0000256" key="2">
    <source>
        <dbReference type="ARBA" id="ARBA00022714"/>
    </source>
</evidence>
<gene>
    <name evidence="11" type="ORF">DN062_15555</name>
</gene>
<evidence type="ECO:0000313" key="11">
    <source>
        <dbReference type="EMBL" id="RAU16964.1"/>
    </source>
</evidence>
<evidence type="ECO:0000256" key="8">
    <source>
        <dbReference type="ARBA" id="ARBA00039386"/>
    </source>
</evidence>
<keyword evidence="5" id="KW-0408">Iron</keyword>
<evidence type="ECO:0000256" key="7">
    <source>
        <dbReference type="ARBA" id="ARBA00034078"/>
    </source>
</evidence>
<evidence type="ECO:0000256" key="4">
    <source>
        <dbReference type="ARBA" id="ARBA00022982"/>
    </source>
</evidence>
<dbReference type="InterPro" id="IPR052371">
    <property type="entry name" value="BFD-associated_ferredoxin"/>
</dbReference>
<dbReference type="Proteomes" id="UP000250744">
    <property type="component" value="Unassembled WGS sequence"/>
</dbReference>
<reference evidence="11 12" key="1">
    <citation type="submission" date="2018-06" db="EMBL/GenBank/DDBJ databases">
        <title>Nitrincola tibetense sp. nov., isolated from Lake XuguoCo on Tibetan Plateau.</title>
        <authorList>
            <person name="Xing P."/>
        </authorList>
    </citation>
    <scope>NUCLEOTIDE SEQUENCE [LARGE SCALE GENOMIC DNA]</scope>
    <source>
        <strain evidence="12">xg18</strain>
    </source>
</reference>
<dbReference type="GO" id="GO:0046872">
    <property type="term" value="F:metal ion binding"/>
    <property type="evidence" value="ECO:0007669"/>
    <property type="project" value="UniProtKB-KW"/>
</dbReference>
<proteinExistence type="inferred from homology"/>
<keyword evidence="4" id="KW-0249">Electron transport</keyword>
<comment type="caution">
    <text evidence="11">The sequence shown here is derived from an EMBL/GenBank/DDBJ whole genome shotgun (WGS) entry which is preliminary data.</text>
</comment>